<dbReference type="Pfam" id="PF13188">
    <property type="entry name" value="PAS_8"/>
    <property type="match status" value="1"/>
</dbReference>
<reference evidence="2 3" key="1">
    <citation type="submission" date="2018-05" db="EMBL/GenBank/DDBJ databases">
        <title>Complete Genome Sequence of Methylobacterium sp. 17Sr1-43.</title>
        <authorList>
            <person name="Srinivasan S."/>
        </authorList>
    </citation>
    <scope>NUCLEOTIDE SEQUENCE [LARGE SCALE GENOMIC DNA]</scope>
    <source>
        <strain evidence="2 3">17Sr1-43</strain>
    </source>
</reference>
<dbReference type="Proteomes" id="UP000246058">
    <property type="component" value="Chromosome"/>
</dbReference>
<dbReference type="OrthoDB" id="434992at2"/>
<dbReference type="SUPFAM" id="SSF55785">
    <property type="entry name" value="PYP-like sensor domain (PAS domain)"/>
    <property type="match status" value="3"/>
</dbReference>
<protein>
    <recommendedName>
        <fullName evidence="1">PAS domain-containing protein</fullName>
    </recommendedName>
</protein>
<gene>
    <name evidence="2" type="ORF">DK427_19665</name>
</gene>
<accession>A0A2U8VV66</accession>
<dbReference type="PANTHER" id="PTHR44757:SF2">
    <property type="entry name" value="BIOFILM ARCHITECTURE MAINTENANCE PROTEIN MBAA"/>
    <property type="match status" value="1"/>
</dbReference>
<evidence type="ECO:0000313" key="3">
    <source>
        <dbReference type="Proteomes" id="UP000246058"/>
    </source>
</evidence>
<dbReference type="RefSeq" id="WP_109952735.1">
    <property type="nucleotide sequence ID" value="NZ_CP029551.1"/>
</dbReference>
<keyword evidence="3" id="KW-1185">Reference proteome</keyword>
<evidence type="ECO:0000313" key="2">
    <source>
        <dbReference type="EMBL" id="AWN37669.1"/>
    </source>
</evidence>
<dbReference type="InterPro" id="IPR013656">
    <property type="entry name" value="PAS_4"/>
</dbReference>
<dbReference type="NCBIfam" id="TIGR00229">
    <property type="entry name" value="sensory_box"/>
    <property type="match status" value="1"/>
</dbReference>
<feature type="domain" description="PAS" evidence="1">
    <location>
        <begin position="135"/>
        <end position="182"/>
    </location>
</feature>
<dbReference type="CDD" id="cd00130">
    <property type="entry name" value="PAS"/>
    <property type="match status" value="2"/>
</dbReference>
<dbReference type="PROSITE" id="PS50112">
    <property type="entry name" value="PAS"/>
    <property type="match status" value="2"/>
</dbReference>
<dbReference type="InterPro" id="IPR000014">
    <property type="entry name" value="PAS"/>
</dbReference>
<dbReference type="SMART" id="SM00091">
    <property type="entry name" value="PAS"/>
    <property type="match status" value="3"/>
</dbReference>
<evidence type="ECO:0000259" key="1">
    <source>
        <dbReference type="PROSITE" id="PS50112"/>
    </source>
</evidence>
<dbReference type="AlphaFoldDB" id="A0A2U8VV66"/>
<dbReference type="Gene3D" id="3.30.450.20">
    <property type="entry name" value="PAS domain"/>
    <property type="match status" value="3"/>
</dbReference>
<dbReference type="InterPro" id="IPR052155">
    <property type="entry name" value="Biofilm_reg_signaling"/>
</dbReference>
<dbReference type="PANTHER" id="PTHR44757">
    <property type="entry name" value="DIGUANYLATE CYCLASE DGCP"/>
    <property type="match status" value="1"/>
</dbReference>
<dbReference type="Pfam" id="PF08448">
    <property type="entry name" value="PAS_4"/>
    <property type="match status" value="2"/>
</dbReference>
<dbReference type="KEGG" id="meti:DK427_19665"/>
<organism evidence="2 3">
    <name type="scientific">Methylobacterium radiodurans</name>
    <dbReference type="NCBI Taxonomy" id="2202828"/>
    <lineage>
        <taxon>Bacteria</taxon>
        <taxon>Pseudomonadati</taxon>
        <taxon>Pseudomonadota</taxon>
        <taxon>Alphaproteobacteria</taxon>
        <taxon>Hyphomicrobiales</taxon>
        <taxon>Methylobacteriaceae</taxon>
        <taxon>Methylobacterium</taxon>
    </lineage>
</organism>
<dbReference type="InterPro" id="IPR035965">
    <property type="entry name" value="PAS-like_dom_sf"/>
</dbReference>
<dbReference type="EMBL" id="CP029551">
    <property type="protein sequence ID" value="AWN37669.1"/>
    <property type="molecule type" value="Genomic_DNA"/>
</dbReference>
<name>A0A2U8VV66_9HYPH</name>
<sequence length="347" mass="38668">MVEQINRGQLQQIIAGLSDGVIQIASDQRLTYANAAASSMYGVTRLEDLGSDLDAFRERFIVRYRDQHEGKRKHPPVERVMAGEVFRDVLVEVARADNEQRKRVHRIRSLVINDSEGVPDCLVLLLQDVTDRFEAENRFERTFAANPAPALVCRLSDLRFVKVNKGFLQLTGFARDEVLGRTVCEVDVLREAERRDLALTRLHEGRTIPQMEACLRVPIDAEKHVIVAGHPIEMPGGIPCMLFTFADLEDRSKAEAALRQSEERFAKAFQLAPVPTALVQLEGFRLIAVNDAFAATFGCRVEDVGRFRPTAAGLSVLQQRPLLRESQLRAVRPHAGLPPGDGNALGS</sequence>
<feature type="domain" description="PAS" evidence="1">
    <location>
        <begin position="6"/>
        <end position="53"/>
    </location>
</feature>
<proteinExistence type="predicted"/>